<name>A0ABV4X2W9_9CYAN</name>
<dbReference type="Proteomes" id="UP001576774">
    <property type="component" value="Unassembled WGS sequence"/>
</dbReference>
<evidence type="ECO:0000313" key="1">
    <source>
        <dbReference type="EMBL" id="MFB2876876.1"/>
    </source>
</evidence>
<protein>
    <submittedName>
        <fullName evidence="1">DUF1816 domain-containing protein</fullName>
    </submittedName>
</protein>
<proteinExistence type="predicted"/>
<gene>
    <name evidence="1" type="ORF">ACE1CC_08270</name>
</gene>
<dbReference type="RefSeq" id="WP_413259853.1">
    <property type="nucleotide sequence ID" value="NZ_JBHFNQ010000064.1"/>
</dbReference>
<sequence>MKVAVQLELSNEDMPWWVEITTAKPFCVYYFGSFQHFVEAKKASLGYVEDLESENSQVLEVLIKRCQPDVLTICEQAL</sequence>
<reference evidence="1 2" key="1">
    <citation type="submission" date="2024-09" db="EMBL/GenBank/DDBJ databases">
        <title>Floridaenema gen nov. (Aerosakkonemataceae, Aerosakkonematales ord. nov., Cyanobacteria) from benthic tropical and subtropical fresh waters, with the description of four new species.</title>
        <authorList>
            <person name="Moretto J.A."/>
            <person name="Berthold D.E."/>
            <person name="Lefler F.W."/>
            <person name="Huang I.-S."/>
            <person name="Laughinghouse H. IV."/>
        </authorList>
    </citation>
    <scope>NUCLEOTIDE SEQUENCE [LARGE SCALE GENOMIC DNA]</scope>
    <source>
        <strain evidence="1 2">BLCC-F46</strain>
    </source>
</reference>
<dbReference type="InterPro" id="IPR014945">
    <property type="entry name" value="DUF1816"/>
</dbReference>
<comment type="caution">
    <text evidence="1">The sequence shown here is derived from an EMBL/GenBank/DDBJ whole genome shotgun (WGS) entry which is preliminary data.</text>
</comment>
<keyword evidence="2" id="KW-1185">Reference proteome</keyword>
<accession>A0ABV4X2W9</accession>
<dbReference type="Pfam" id="PF08846">
    <property type="entry name" value="DUF1816"/>
    <property type="match status" value="1"/>
</dbReference>
<organism evidence="1 2">
    <name type="scientific">Floridaenema aerugineum BLCC-F46</name>
    <dbReference type="NCBI Taxonomy" id="3153654"/>
    <lineage>
        <taxon>Bacteria</taxon>
        <taxon>Bacillati</taxon>
        <taxon>Cyanobacteriota</taxon>
        <taxon>Cyanophyceae</taxon>
        <taxon>Oscillatoriophycideae</taxon>
        <taxon>Aerosakkonematales</taxon>
        <taxon>Aerosakkonemataceae</taxon>
        <taxon>Floridanema</taxon>
        <taxon>Floridanema aerugineum</taxon>
    </lineage>
</organism>
<dbReference type="EMBL" id="JBHFNQ010000064">
    <property type="protein sequence ID" value="MFB2876876.1"/>
    <property type="molecule type" value="Genomic_DNA"/>
</dbReference>
<evidence type="ECO:0000313" key="2">
    <source>
        <dbReference type="Proteomes" id="UP001576774"/>
    </source>
</evidence>